<organism evidence="2 3">
    <name type="scientific">Dichanthelium oligosanthes</name>
    <dbReference type="NCBI Taxonomy" id="888268"/>
    <lineage>
        <taxon>Eukaryota</taxon>
        <taxon>Viridiplantae</taxon>
        <taxon>Streptophyta</taxon>
        <taxon>Embryophyta</taxon>
        <taxon>Tracheophyta</taxon>
        <taxon>Spermatophyta</taxon>
        <taxon>Magnoliopsida</taxon>
        <taxon>Liliopsida</taxon>
        <taxon>Poales</taxon>
        <taxon>Poaceae</taxon>
        <taxon>PACMAD clade</taxon>
        <taxon>Panicoideae</taxon>
        <taxon>Panicodae</taxon>
        <taxon>Paniceae</taxon>
        <taxon>Dichantheliinae</taxon>
        <taxon>Dichanthelium</taxon>
    </lineage>
</organism>
<dbReference type="EMBL" id="LWDX02018113">
    <property type="protein sequence ID" value="OEL33640.1"/>
    <property type="molecule type" value="Genomic_DNA"/>
</dbReference>
<evidence type="ECO:0000313" key="3">
    <source>
        <dbReference type="Proteomes" id="UP000095767"/>
    </source>
</evidence>
<name>A0A1E5W8Q1_9POAL</name>
<keyword evidence="3" id="KW-1185">Reference proteome</keyword>
<feature type="compositionally biased region" description="Polar residues" evidence="1">
    <location>
        <begin position="36"/>
        <end position="56"/>
    </location>
</feature>
<proteinExistence type="predicted"/>
<accession>A0A1E5W8Q1</accession>
<evidence type="ECO:0000256" key="1">
    <source>
        <dbReference type="SAM" id="MobiDB-lite"/>
    </source>
</evidence>
<reference evidence="2 3" key="1">
    <citation type="submission" date="2016-09" db="EMBL/GenBank/DDBJ databases">
        <title>The draft genome of Dichanthelium oligosanthes: A C3 panicoid grass species.</title>
        <authorList>
            <person name="Studer A.J."/>
            <person name="Schnable J.C."/>
            <person name="Brutnell T.P."/>
        </authorList>
    </citation>
    <scope>NUCLEOTIDE SEQUENCE [LARGE SCALE GENOMIC DNA]</scope>
    <source>
        <strain evidence="3">cv. Kellogg 1175</strain>
        <tissue evidence="2">Leaf</tissue>
    </source>
</reference>
<gene>
    <name evidence="2" type="ORF">BAE44_0005343</name>
</gene>
<sequence length="56" mass="6233">LPILYCTAEPRGRNDSVVHLCLTVTLLACHSVPETKWNSSSHTLPNANSRTKSYLH</sequence>
<dbReference type="AlphaFoldDB" id="A0A1E5W8Q1"/>
<dbReference type="Proteomes" id="UP000095767">
    <property type="component" value="Unassembled WGS sequence"/>
</dbReference>
<comment type="caution">
    <text evidence="2">The sequence shown here is derived from an EMBL/GenBank/DDBJ whole genome shotgun (WGS) entry which is preliminary data.</text>
</comment>
<feature type="non-terminal residue" evidence="2">
    <location>
        <position position="1"/>
    </location>
</feature>
<protein>
    <submittedName>
        <fullName evidence="2">Uncharacterized protein</fullName>
    </submittedName>
</protein>
<evidence type="ECO:0000313" key="2">
    <source>
        <dbReference type="EMBL" id="OEL33640.1"/>
    </source>
</evidence>
<feature type="region of interest" description="Disordered" evidence="1">
    <location>
        <begin position="35"/>
        <end position="56"/>
    </location>
</feature>